<accession>A0AAU7PGL0</accession>
<organism evidence="1">
    <name type="scientific">Lactobacillus phage G2-Guo</name>
    <dbReference type="NCBI Taxonomy" id="3155564"/>
    <lineage>
        <taxon>Viruses</taxon>
    </lineage>
</organism>
<sequence>MNTLTIDYDTLKVGDTAHDFALTAVEDGQTQSFTDTSGLVVKVGDASHKQIATLDTSVNADGNLFASSDNLVGVSAGTYYVELWQTTEDGVTIYPTVGYATITLVQSIQ</sequence>
<evidence type="ECO:0000313" key="1">
    <source>
        <dbReference type="EMBL" id="XBS49028.1"/>
    </source>
</evidence>
<dbReference type="EMBL" id="PP779550">
    <property type="protein sequence ID" value="XBS49028.1"/>
    <property type="molecule type" value="Genomic_DNA"/>
</dbReference>
<gene>
    <name evidence="1" type="ORF">G200054</name>
</gene>
<protein>
    <submittedName>
        <fullName evidence="1">Uncharacterized protein</fullName>
    </submittedName>
</protein>
<proteinExistence type="predicted"/>
<reference evidence="1" key="1">
    <citation type="submission" date="2024-05" db="EMBL/GenBank/DDBJ databases">
        <authorList>
            <person name="Guo T.T."/>
            <person name="Zhang Y."/>
            <person name="Kong J."/>
        </authorList>
    </citation>
    <scope>NUCLEOTIDE SEQUENCE</scope>
</reference>
<name>A0AAU7PGL0_9VIRU</name>